<evidence type="ECO:0000313" key="1">
    <source>
        <dbReference type="EMBL" id="BBZ42734.1"/>
    </source>
</evidence>
<sequence>MQLNPRRWADWLTPLRAVTSLAPTMITAMSGGGPATNIASTCPQTPLEVAPTMALVLSRTSPPVCSARPRAINTPGTSSALVQPYPVAVESPKIIRCKS</sequence>
<proteinExistence type="predicted"/>
<dbReference type="Proteomes" id="UP000467105">
    <property type="component" value="Chromosome"/>
</dbReference>
<evidence type="ECO:0000313" key="2">
    <source>
        <dbReference type="Proteomes" id="UP000467105"/>
    </source>
</evidence>
<gene>
    <name evidence="1" type="ORF">MPRM_00150</name>
</gene>
<protein>
    <submittedName>
        <fullName evidence="1">Uncharacterized protein</fullName>
    </submittedName>
</protein>
<reference evidence="1 2" key="1">
    <citation type="journal article" date="2019" name="Emerg. Microbes Infect.">
        <title>Comprehensive subspecies identification of 175 nontuberculous mycobacteria species based on 7547 genomic profiles.</title>
        <authorList>
            <person name="Matsumoto Y."/>
            <person name="Kinjo T."/>
            <person name="Motooka D."/>
            <person name="Nabeya D."/>
            <person name="Jung N."/>
            <person name="Uechi K."/>
            <person name="Horii T."/>
            <person name="Iida T."/>
            <person name="Fujita J."/>
            <person name="Nakamura S."/>
        </authorList>
    </citation>
    <scope>NUCLEOTIDE SEQUENCE [LARGE SCALE GENOMIC DNA]</scope>
    <source>
        <strain evidence="1 2">JCM 14742</strain>
    </source>
</reference>
<dbReference type="AlphaFoldDB" id="A0A7I7YNQ8"/>
<organism evidence="1 2">
    <name type="scientific">Mycobacterium parmense</name>
    <dbReference type="NCBI Taxonomy" id="185642"/>
    <lineage>
        <taxon>Bacteria</taxon>
        <taxon>Bacillati</taxon>
        <taxon>Actinomycetota</taxon>
        <taxon>Actinomycetes</taxon>
        <taxon>Mycobacteriales</taxon>
        <taxon>Mycobacteriaceae</taxon>
        <taxon>Mycobacterium</taxon>
        <taxon>Mycobacterium simiae complex</taxon>
    </lineage>
</organism>
<keyword evidence="2" id="KW-1185">Reference proteome</keyword>
<dbReference type="EMBL" id="AP022614">
    <property type="protein sequence ID" value="BBZ42734.1"/>
    <property type="molecule type" value="Genomic_DNA"/>
</dbReference>
<name>A0A7I7YNQ8_9MYCO</name>
<accession>A0A7I7YNQ8</accession>